<dbReference type="EMBL" id="CAJOBA010046882">
    <property type="protein sequence ID" value="CAF4194635.1"/>
    <property type="molecule type" value="Genomic_DNA"/>
</dbReference>
<proteinExistence type="predicted"/>
<dbReference type="InterPro" id="IPR050300">
    <property type="entry name" value="GDXG_lipolytic_enzyme"/>
</dbReference>
<evidence type="ECO:0000313" key="4">
    <source>
        <dbReference type="EMBL" id="CAF1386784.1"/>
    </source>
</evidence>
<protein>
    <recommendedName>
        <fullName evidence="3">Alpha/beta hydrolase fold-3 domain-containing protein</fullName>
    </recommendedName>
</protein>
<dbReference type="InterPro" id="IPR013094">
    <property type="entry name" value="AB_hydrolase_3"/>
</dbReference>
<dbReference type="Proteomes" id="UP000682733">
    <property type="component" value="Unassembled WGS sequence"/>
</dbReference>
<evidence type="ECO:0000259" key="3">
    <source>
        <dbReference type="Pfam" id="PF07859"/>
    </source>
</evidence>
<dbReference type="EMBL" id="CAJNOK010025181">
    <property type="protein sequence ID" value="CAF1386784.1"/>
    <property type="molecule type" value="Genomic_DNA"/>
</dbReference>
<feature type="transmembrane region" description="Helical" evidence="2">
    <location>
        <begin position="18"/>
        <end position="36"/>
    </location>
</feature>
<evidence type="ECO:0000313" key="6">
    <source>
        <dbReference type="Proteomes" id="UP000682733"/>
    </source>
</evidence>
<dbReference type="SUPFAM" id="SSF53474">
    <property type="entry name" value="alpha/beta-Hydrolases"/>
    <property type="match status" value="1"/>
</dbReference>
<accession>A0A8S2SCQ5</accession>
<comment type="caution">
    <text evidence="5">The sequence shown here is derived from an EMBL/GenBank/DDBJ whole genome shotgun (WGS) entry which is preliminary data.</text>
</comment>
<dbReference type="GO" id="GO:0016787">
    <property type="term" value="F:hydrolase activity"/>
    <property type="evidence" value="ECO:0007669"/>
    <property type="project" value="UniProtKB-KW"/>
</dbReference>
<dbReference type="PANTHER" id="PTHR48081">
    <property type="entry name" value="AB HYDROLASE SUPERFAMILY PROTEIN C4A8.06C"/>
    <property type="match status" value="1"/>
</dbReference>
<feature type="non-terminal residue" evidence="5">
    <location>
        <position position="203"/>
    </location>
</feature>
<reference evidence="5" key="1">
    <citation type="submission" date="2021-02" db="EMBL/GenBank/DDBJ databases">
        <authorList>
            <person name="Nowell W R."/>
        </authorList>
    </citation>
    <scope>NUCLEOTIDE SEQUENCE</scope>
</reference>
<dbReference type="PANTHER" id="PTHR48081:SF8">
    <property type="entry name" value="ALPHA_BETA HYDROLASE FOLD-3 DOMAIN-CONTAINING PROTEIN-RELATED"/>
    <property type="match status" value="1"/>
</dbReference>
<gene>
    <name evidence="4" type="ORF">OVA965_LOCUS32370</name>
    <name evidence="5" type="ORF">TMI583_LOCUS33227</name>
</gene>
<evidence type="ECO:0000313" key="5">
    <source>
        <dbReference type="EMBL" id="CAF4194635.1"/>
    </source>
</evidence>
<keyword evidence="2" id="KW-0812">Transmembrane</keyword>
<dbReference type="InterPro" id="IPR029058">
    <property type="entry name" value="AB_hydrolase_fold"/>
</dbReference>
<keyword evidence="2" id="KW-0472">Membrane</keyword>
<keyword evidence="2" id="KW-1133">Transmembrane helix</keyword>
<evidence type="ECO:0000256" key="2">
    <source>
        <dbReference type="SAM" id="Phobius"/>
    </source>
</evidence>
<evidence type="ECO:0000256" key="1">
    <source>
        <dbReference type="ARBA" id="ARBA00022801"/>
    </source>
</evidence>
<feature type="non-terminal residue" evidence="5">
    <location>
        <position position="1"/>
    </location>
</feature>
<dbReference type="Gene3D" id="3.40.50.1820">
    <property type="entry name" value="alpha/beta hydrolase"/>
    <property type="match status" value="1"/>
</dbReference>
<dbReference type="AlphaFoldDB" id="A0A8S2SCQ5"/>
<dbReference type="Pfam" id="PF07859">
    <property type="entry name" value="Abhydrolase_3"/>
    <property type="match status" value="1"/>
</dbReference>
<name>A0A8S2SCQ5_9BILA</name>
<organism evidence="5 6">
    <name type="scientific">Didymodactylos carnosus</name>
    <dbReference type="NCBI Taxonomy" id="1234261"/>
    <lineage>
        <taxon>Eukaryota</taxon>
        <taxon>Metazoa</taxon>
        <taxon>Spiralia</taxon>
        <taxon>Gnathifera</taxon>
        <taxon>Rotifera</taxon>
        <taxon>Eurotatoria</taxon>
        <taxon>Bdelloidea</taxon>
        <taxon>Philodinida</taxon>
        <taxon>Philodinidae</taxon>
        <taxon>Didymodactylos</taxon>
    </lineage>
</organism>
<keyword evidence="1" id="KW-0378">Hydrolase</keyword>
<feature type="domain" description="Alpha/beta hydrolase fold-3" evidence="3">
    <location>
        <begin position="124"/>
        <end position="203"/>
    </location>
</feature>
<dbReference type="Proteomes" id="UP000677228">
    <property type="component" value="Unassembled WGS sequence"/>
</dbReference>
<sequence length="203" mass="22915">PNPNICCLEIMVRFAQKFALFIAITGSLFGYLYHIPHSEGIDELGKVRFMSAPMKIIDLVGTVSEAFGITTKVNILKSCTKILKRATRRNMNAQTEDTEINNVPVRIYRSKQIDDKEKSLHPAIIYYHGGGFYMGSLETHNDITKTLAKLTGFIVISVDYRLAPEHPFPTGLDDCYQVTKYLFDHGKKFQIDHERIVLAGDSA</sequence>